<evidence type="ECO:0000256" key="2">
    <source>
        <dbReference type="ARBA" id="ARBA00009530"/>
    </source>
</evidence>
<keyword evidence="5 6" id="KW-0472">Membrane</keyword>
<evidence type="ECO:0000256" key="6">
    <source>
        <dbReference type="SAM" id="Phobius"/>
    </source>
</evidence>
<dbReference type="EMBL" id="LCIH01000003">
    <property type="protein sequence ID" value="KKT52252.1"/>
    <property type="molecule type" value="Genomic_DNA"/>
</dbReference>
<sequence>MQRIDNININISLAGIQKVMGDISLRLSHLSGNDVAFIILAIILPPIAVLLKVGLTTQFWINVILTILGVIPGQIHAMWIVLF</sequence>
<gene>
    <name evidence="7" type="ORF">UW44_C0003G0095</name>
</gene>
<dbReference type="InterPro" id="IPR000612">
    <property type="entry name" value="PMP3"/>
</dbReference>
<keyword evidence="4 6" id="KW-1133">Transmembrane helix</keyword>
<dbReference type="AlphaFoldDB" id="A0A0G1K7I0"/>
<evidence type="ECO:0000256" key="5">
    <source>
        <dbReference type="ARBA" id="ARBA00023136"/>
    </source>
</evidence>
<evidence type="ECO:0000313" key="8">
    <source>
        <dbReference type="Proteomes" id="UP000034006"/>
    </source>
</evidence>
<name>A0A0G1K7I0_9BACT</name>
<protein>
    <recommendedName>
        <fullName evidence="9">Plasma membrane proteolipid</fullName>
    </recommendedName>
</protein>
<reference evidence="7 8" key="1">
    <citation type="journal article" date="2015" name="Nature">
        <title>rRNA introns, odd ribosomes, and small enigmatic genomes across a large radiation of phyla.</title>
        <authorList>
            <person name="Brown C.T."/>
            <person name="Hug L.A."/>
            <person name="Thomas B.C."/>
            <person name="Sharon I."/>
            <person name="Castelle C.J."/>
            <person name="Singh A."/>
            <person name="Wilkins M.J."/>
            <person name="Williams K.H."/>
            <person name="Banfield J.F."/>
        </authorList>
    </citation>
    <scope>NUCLEOTIDE SEQUENCE [LARGE SCALE GENOMIC DNA]</scope>
</reference>
<evidence type="ECO:0000256" key="1">
    <source>
        <dbReference type="ARBA" id="ARBA00004370"/>
    </source>
</evidence>
<dbReference type="PANTHER" id="PTHR21659:SF42">
    <property type="entry name" value="UPF0057 MEMBRANE PROTEIN ZK632.10-RELATED"/>
    <property type="match status" value="1"/>
</dbReference>
<feature type="transmembrane region" description="Helical" evidence="6">
    <location>
        <begin position="35"/>
        <end position="53"/>
    </location>
</feature>
<accession>A0A0G1K7I0</accession>
<evidence type="ECO:0008006" key="9">
    <source>
        <dbReference type="Google" id="ProtNLM"/>
    </source>
</evidence>
<comment type="subcellular location">
    <subcellularLocation>
        <location evidence="1">Membrane</location>
    </subcellularLocation>
</comment>
<organism evidence="7 8">
    <name type="scientific">Candidatus Collierbacteria bacterium GW2011_GWB2_44_22</name>
    <dbReference type="NCBI Taxonomy" id="1618387"/>
    <lineage>
        <taxon>Bacteria</taxon>
        <taxon>Candidatus Collieribacteriota</taxon>
    </lineage>
</organism>
<evidence type="ECO:0000256" key="3">
    <source>
        <dbReference type="ARBA" id="ARBA00022692"/>
    </source>
</evidence>
<dbReference type="Pfam" id="PF01679">
    <property type="entry name" value="Pmp3"/>
    <property type="match status" value="1"/>
</dbReference>
<dbReference type="Proteomes" id="UP000034006">
    <property type="component" value="Unassembled WGS sequence"/>
</dbReference>
<dbReference type="STRING" id="1618387.UW44_C0003G0095"/>
<feature type="transmembrane region" description="Helical" evidence="6">
    <location>
        <begin position="59"/>
        <end position="82"/>
    </location>
</feature>
<dbReference type="PROSITE" id="PS01309">
    <property type="entry name" value="UPF0057"/>
    <property type="match status" value="1"/>
</dbReference>
<dbReference type="PANTHER" id="PTHR21659">
    <property type="entry name" value="HYDROPHOBIC PROTEIN RCI2 LOW TEMPERATURE AND SALT RESPONSIVE PROTEIN LTI6 -RELATED"/>
    <property type="match status" value="1"/>
</dbReference>
<comment type="caution">
    <text evidence="7">The sequence shown here is derived from an EMBL/GenBank/DDBJ whole genome shotgun (WGS) entry which is preliminary data.</text>
</comment>
<keyword evidence="3 6" id="KW-0812">Transmembrane</keyword>
<evidence type="ECO:0000313" key="7">
    <source>
        <dbReference type="EMBL" id="KKT52252.1"/>
    </source>
</evidence>
<proteinExistence type="inferred from homology"/>
<evidence type="ECO:0000256" key="4">
    <source>
        <dbReference type="ARBA" id="ARBA00022989"/>
    </source>
</evidence>
<dbReference type="GO" id="GO:0016020">
    <property type="term" value="C:membrane"/>
    <property type="evidence" value="ECO:0007669"/>
    <property type="project" value="UniProtKB-SubCell"/>
</dbReference>
<comment type="similarity">
    <text evidence="2">Belongs to the UPF0057 (PMP3) family.</text>
</comment>